<dbReference type="PANTHER" id="PTHR13149">
    <property type="entry name" value="VACUOLAR PROTEIN SORTING-ASSOCIATED PROTEIN VPS25"/>
    <property type="match status" value="1"/>
</dbReference>
<gene>
    <name evidence="8" type="ORF">LIPSTDRAFT_68332</name>
</gene>
<dbReference type="EMBL" id="KV454290">
    <property type="protein sequence ID" value="ODQ75717.1"/>
    <property type="molecule type" value="Genomic_DNA"/>
</dbReference>
<protein>
    <recommendedName>
        <fullName evidence="3">Vacuolar protein-sorting-associated protein 25</fullName>
    </recommendedName>
    <alternativeName>
        <fullName evidence="7">ESCRT-II complex subunit VPS25</fullName>
    </alternativeName>
</protein>
<sequence length="199" mass="22653">MSTLPSPTSTSSRSTSFPFPSIYSFPPFFTRQPNSQTWTSQLSLWNSLILAYCRYNRIWRIDLNTAIEWDLFNNRDINRSLKLETSKEVLDSMVKKGDAEWVSGSGSHVSKNTSAIIYWRRPEEWANIIADWIDSTGQKNTILTLYEIAEGDLSLSQDFRGIDPTILRKALDVLIRRGQAQIMKSADGEEAGVKFFGSQ</sequence>
<organism evidence="8 9">
    <name type="scientific">Lipomyces starkeyi NRRL Y-11557</name>
    <dbReference type="NCBI Taxonomy" id="675824"/>
    <lineage>
        <taxon>Eukaryota</taxon>
        <taxon>Fungi</taxon>
        <taxon>Dikarya</taxon>
        <taxon>Ascomycota</taxon>
        <taxon>Saccharomycotina</taxon>
        <taxon>Lipomycetes</taxon>
        <taxon>Lipomycetales</taxon>
        <taxon>Lipomycetaceae</taxon>
        <taxon>Lipomyces</taxon>
    </lineage>
</organism>
<dbReference type="AlphaFoldDB" id="A0A1E3QFD9"/>
<dbReference type="PANTHER" id="PTHR13149:SF0">
    <property type="entry name" value="VACUOLAR PROTEIN-SORTING-ASSOCIATED PROTEIN 25"/>
    <property type="match status" value="1"/>
</dbReference>
<evidence type="ECO:0000313" key="9">
    <source>
        <dbReference type="Proteomes" id="UP000094385"/>
    </source>
</evidence>
<evidence type="ECO:0000256" key="3">
    <source>
        <dbReference type="ARBA" id="ARBA00017934"/>
    </source>
</evidence>
<dbReference type="GO" id="GO:0000814">
    <property type="term" value="C:ESCRT II complex"/>
    <property type="evidence" value="ECO:0007669"/>
    <property type="project" value="InterPro"/>
</dbReference>
<name>A0A1E3QFD9_LIPST</name>
<evidence type="ECO:0000256" key="6">
    <source>
        <dbReference type="ARBA" id="ARBA00022927"/>
    </source>
</evidence>
<keyword evidence="4" id="KW-0813">Transport</keyword>
<dbReference type="FunFam" id="1.10.10.570:FF:000003">
    <property type="entry name" value="Vacuolar protein-sorting-associated protein 25"/>
    <property type="match status" value="1"/>
</dbReference>
<dbReference type="SUPFAM" id="SSF46785">
    <property type="entry name" value="Winged helix' DNA-binding domain"/>
    <property type="match status" value="2"/>
</dbReference>
<evidence type="ECO:0000256" key="4">
    <source>
        <dbReference type="ARBA" id="ARBA00022448"/>
    </source>
</evidence>
<evidence type="ECO:0000313" key="8">
    <source>
        <dbReference type="EMBL" id="ODQ75717.1"/>
    </source>
</evidence>
<dbReference type="GO" id="GO:0042803">
    <property type="term" value="F:protein homodimerization activity"/>
    <property type="evidence" value="ECO:0007669"/>
    <property type="project" value="TreeGrafter"/>
</dbReference>
<comment type="similarity">
    <text evidence="2">Belongs to the VPS25 family.</text>
</comment>
<dbReference type="GO" id="GO:0043328">
    <property type="term" value="P:protein transport to vacuole involved in ubiquitin-dependent protein catabolic process via the multivesicular body sorting pathway"/>
    <property type="evidence" value="ECO:0007669"/>
    <property type="project" value="TreeGrafter"/>
</dbReference>
<dbReference type="OrthoDB" id="245150at2759"/>
<dbReference type="GO" id="GO:0005198">
    <property type="term" value="F:structural molecule activity"/>
    <property type="evidence" value="ECO:0007669"/>
    <property type="project" value="TreeGrafter"/>
</dbReference>
<keyword evidence="9" id="KW-1185">Reference proteome</keyword>
<dbReference type="GO" id="GO:0016236">
    <property type="term" value="P:macroautophagy"/>
    <property type="evidence" value="ECO:0007669"/>
    <property type="project" value="UniProtKB-ARBA"/>
</dbReference>
<evidence type="ECO:0000256" key="5">
    <source>
        <dbReference type="ARBA" id="ARBA00022490"/>
    </source>
</evidence>
<keyword evidence="5" id="KW-0963">Cytoplasm</keyword>
<accession>A0A1E3QFD9</accession>
<comment type="subcellular location">
    <subcellularLocation>
        <location evidence="1">Cytoplasm</location>
    </subcellularLocation>
</comment>
<dbReference type="Gene3D" id="1.10.10.10">
    <property type="entry name" value="Winged helix-like DNA-binding domain superfamily/Winged helix DNA-binding domain"/>
    <property type="match status" value="1"/>
</dbReference>
<reference evidence="8 9" key="1">
    <citation type="journal article" date="2016" name="Proc. Natl. Acad. Sci. U.S.A.">
        <title>Comparative genomics of biotechnologically important yeasts.</title>
        <authorList>
            <person name="Riley R."/>
            <person name="Haridas S."/>
            <person name="Wolfe K.H."/>
            <person name="Lopes M.R."/>
            <person name="Hittinger C.T."/>
            <person name="Goeker M."/>
            <person name="Salamov A.A."/>
            <person name="Wisecaver J.H."/>
            <person name="Long T.M."/>
            <person name="Calvey C.H."/>
            <person name="Aerts A.L."/>
            <person name="Barry K.W."/>
            <person name="Choi C."/>
            <person name="Clum A."/>
            <person name="Coughlan A.Y."/>
            <person name="Deshpande S."/>
            <person name="Douglass A.P."/>
            <person name="Hanson S.J."/>
            <person name="Klenk H.-P."/>
            <person name="LaButti K.M."/>
            <person name="Lapidus A."/>
            <person name="Lindquist E.A."/>
            <person name="Lipzen A.M."/>
            <person name="Meier-Kolthoff J.P."/>
            <person name="Ohm R.A."/>
            <person name="Otillar R.P."/>
            <person name="Pangilinan J.L."/>
            <person name="Peng Y."/>
            <person name="Rokas A."/>
            <person name="Rosa C.A."/>
            <person name="Scheuner C."/>
            <person name="Sibirny A.A."/>
            <person name="Slot J.C."/>
            <person name="Stielow J.B."/>
            <person name="Sun H."/>
            <person name="Kurtzman C.P."/>
            <person name="Blackwell M."/>
            <person name="Grigoriev I.V."/>
            <person name="Jeffries T.W."/>
        </authorList>
    </citation>
    <scope>NUCLEOTIDE SEQUENCE [LARGE SCALE GENOMIC DNA]</scope>
    <source>
        <strain evidence="8 9">NRRL Y-11557</strain>
    </source>
</reference>
<dbReference type="STRING" id="675824.A0A1E3QFD9"/>
<keyword evidence="6" id="KW-0653">Protein transport</keyword>
<dbReference type="FunFam" id="1.10.10.10:FF:000141">
    <property type="entry name" value="vacuolar protein-sorting-associated protein 25"/>
    <property type="match status" value="1"/>
</dbReference>
<dbReference type="InterPro" id="IPR036388">
    <property type="entry name" value="WH-like_DNA-bd_sf"/>
</dbReference>
<evidence type="ECO:0000256" key="7">
    <source>
        <dbReference type="ARBA" id="ARBA00030094"/>
    </source>
</evidence>
<dbReference type="Proteomes" id="UP000094385">
    <property type="component" value="Unassembled WGS sequence"/>
</dbReference>
<dbReference type="InterPro" id="IPR008570">
    <property type="entry name" value="ESCRT-II_cplx_Vps25-sub"/>
</dbReference>
<proteinExistence type="inferred from homology"/>
<dbReference type="Gene3D" id="1.10.10.570">
    <property type="entry name" value="Winged helix' DNA-binding domain. Chain C. Domain 1"/>
    <property type="match status" value="1"/>
</dbReference>
<evidence type="ECO:0000256" key="1">
    <source>
        <dbReference type="ARBA" id="ARBA00004496"/>
    </source>
</evidence>
<dbReference type="InterPro" id="IPR014041">
    <property type="entry name" value="ESCRT-II_cplx_Vps25-sub_N"/>
</dbReference>
<dbReference type="Pfam" id="PF05871">
    <property type="entry name" value="ESCRT-II"/>
    <property type="match status" value="1"/>
</dbReference>
<dbReference type="InterPro" id="IPR036390">
    <property type="entry name" value="WH_DNA-bd_sf"/>
</dbReference>
<evidence type="ECO:0000256" key="2">
    <source>
        <dbReference type="ARBA" id="ARBA00009674"/>
    </source>
</evidence>